<reference evidence="1 2" key="1">
    <citation type="submission" date="2017-03" db="EMBL/GenBank/DDBJ databases">
        <title>Complete genome sequence of Candidatus 'Thiodictyon syntrophicum' sp. nov. strain Cad16T, a photolithoautotroph purple sulfur bacterium isolated from an alpine meromictic lake.</title>
        <authorList>
            <person name="Luedin S.M."/>
            <person name="Pothier J.F."/>
            <person name="Danza F."/>
            <person name="Storelli N."/>
            <person name="Wittwer M."/>
            <person name="Tonolla M."/>
        </authorList>
    </citation>
    <scope>NUCLEOTIDE SEQUENCE [LARGE SCALE GENOMIC DNA]</scope>
    <source>
        <strain evidence="1 2">Cad16T</strain>
    </source>
</reference>
<dbReference type="EMBL" id="CP020370">
    <property type="protein sequence ID" value="AUB84425.1"/>
    <property type="molecule type" value="Genomic_DNA"/>
</dbReference>
<proteinExistence type="predicted"/>
<organism evidence="1 2">
    <name type="scientific">Candidatus Thiodictyon syntrophicum</name>
    <dbReference type="NCBI Taxonomy" id="1166950"/>
    <lineage>
        <taxon>Bacteria</taxon>
        <taxon>Pseudomonadati</taxon>
        <taxon>Pseudomonadota</taxon>
        <taxon>Gammaproteobacteria</taxon>
        <taxon>Chromatiales</taxon>
        <taxon>Chromatiaceae</taxon>
        <taxon>Thiodictyon</taxon>
    </lineage>
</organism>
<dbReference type="AlphaFoldDB" id="A0A2K8UFV0"/>
<dbReference type="Proteomes" id="UP000232638">
    <property type="component" value="Chromosome"/>
</dbReference>
<evidence type="ECO:0000313" key="1">
    <source>
        <dbReference type="EMBL" id="AUB84425.1"/>
    </source>
</evidence>
<keyword evidence="2" id="KW-1185">Reference proteome</keyword>
<name>A0A2K8UFV0_9GAMM</name>
<dbReference type="OrthoDB" id="5624898at2"/>
<accession>A0A2K8UFV0</accession>
<dbReference type="RefSeq" id="WP_100922080.1">
    <property type="nucleotide sequence ID" value="NZ_CP020370.1"/>
</dbReference>
<sequence>MPKIQNDQELREAVKALDPQRQRLLGARFAQGVASLLGDERVRRAIETALRADAAPGELEDAYRAAKGYATRTYTDCGKDTDWLAQADHFVAAAVAAALTPEAQLAERQNPAWKAAVQARMAVNCAMMESEEVAQVSEAERQYAIANAFFALG</sequence>
<gene>
    <name evidence="1" type="ORF">THSYN_28130</name>
</gene>
<protein>
    <submittedName>
        <fullName evidence="1">Uncharacterized protein</fullName>
    </submittedName>
</protein>
<dbReference type="KEGG" id="tsy:THSYN_28130"/>
<evidence type="ECO:0000313" key="2">
    <source>
        <dbReference type="Proteomes" id="UP000232638"/>
    </source>
</evidence>